<dbReference type="InterPro" id="IPR000010">
    <property type="entry name" value="Cystatin_dom"/>
</dbReference>
<dbReference type="PANTHER" id="PTHR47364">
    <property type="entry name" value="CYSTEINE PROTEINASE INHIBITOR 5"/>
    <property type="match status" value="1"/>
</dbReference>
<organism evidence="4 5">
    <name type="scientific">Cucumis sativus</name>
    <name type="common">Cucumber</name>
    <dbReference type="NCBI Taxonomy" id="3659"/>
    <lineage>
        <taxon>Eukaryota</taxon>
        <taxon>Viridiplantae</taxon>
        <taxon>Streptophyta</taxon>
        <taxon>Embryophyta</taxon>
        <taxon>Tracheophyta</taxon>
        <taxon>Spermatophyta</taxon>
        <taxon>Magnoliopsida</taxon>
        <taxon>eudicotyledons</taxon>
        <taxon>Gunneridae</taxon>
        <taxon>Pentapetalae</taxon>
        <taxon>rosids</taxon>
        <taxon>fabids</taxon>
        <taxon>Cucurbitales</taxon>
        <taxon>Cucurbitaceae</taxon>
        <taxon>Benincaseae</taxon>
        <taxon>Cucumis</taxon>
    </lineage>
</organism>
<dbReference type="InterPro" id="IPR046350">
    <property type="entry name" value="Cystatin_sf"/>
</dbReference>
<evidence type="ECO:0000313" key="5">
    <source>
        <dbReference type="Proteomes" id="UP000029981"/>
    </source>
</evidence>
<dbReference type="GO" id="GO:0004869">
    <property type="term" value="F:cysteine-type endopeptidase inhibitor activity"/>
    <property type="evidence" value="ECO:0007669"/>
    <property type="project" value="UniProtKB-KW"/>
</dbReference>
<dbReference type="Gramene" id="KGN51192">
    <property type="protein sequence ID" value="KGN51192"/>
    <property type="gene ID" value="Csa_5G487690"/>
</dbReference>
<dbReference type="PANTHER" id="PTHR47364:SF2">
    <property type="entry name" value="CYSTEINE PROTEINASE INHIBITOR 5"/>
    <property type="match status" value="1"/>
</dbReference>
<dbReference type="SUPFAM" id="SSF54403">
    <property type="entry name" value="Cystatin/monellin"/>
    <property type="match status" value="1"/>
</dbReference>
<evidence type="ECO:0000256" key="1">
    <source>
        <dbReference type="ARBA" id="ARBA00022690"/>
    </source>
</evidence>
<name>A0A0A0KRZ8_CUCSA</name>
<sequence length="108" mass="12040">MSSEDISIPKVDPAVPIKDVDSEEIRGFGEFAVSEHNEATGENLEFVKVINGLEQGRRGFRIDFTLVLSAKNSIGIIWTYKVKVFLNQRAGVRLLEFEAVLNENGNQS</sequence>
<proteinExistence type="predicted"/>
<keyword evidence="2" id="KW-0789">Thiol protease inhibitor</keyword>
<reference evidence="4 5" key="1">
    <citation type="journal article" date="2009" name="Nat. Genet.">
        <title>The genome of the cucumber, Cucumis sativus L.</title>
        <authorList>
            <person name="Huang S."/>
            <person name="Li R."/>
            <person name="Zhang Z."/>
            <person name="Li L."/>
            <person name="Gu X."/>
            <person name="Fan W."/>
            <person name="Lucas W.J."/>
            <person name="Wang X."/>
            <person name="Xie B."/>
            <person name="Ni P."/>
            <person name="Ren Y."/>
            <person name="Zhu H."/>
            <person name="Li J."/>
            <person name="Lin K."/>
            <person name="Jin W."/>
            <person name="Fei Z."/>
            <person name="Li G."/>
            <person name="Staub J."/>
            <person name="Kilian A."/>
            <person name="van der Vossen E.A."/>
            <person name="Wu Y."/>
            <person name="Guo J."/>
            <person name="He J."/>
            <person name="Jia Z."/>
            <person name="Ren Y."/>
            <person name="Tian G."/>
            <person name="Lu Y."/>
            <person name="Ruan J."/>
            <person name="Qian W."/>
            <person name="Wang M."/>
            <person name="Huang Q."/>
            <person name="Li B."/>
            <person name="Xuan Z."/>
            <person name="Cao J."/>
            <person name="Asan"/>
            <person name="Wu Z."/>
            <person name="Zhang J."/>
            <person name="Cai Q."/>
            <person name="Bai Y."/>
            <person name="Zhao B."/>
            <person name="Han Y."/>
            <person name="Li Y."/>
            <person name="Li X."/>
            <person name="Wang S."/>
            <person name="Shi Q."/>
            <person name="Liu S."/>
            <person name="Cho W.K."/>
            <person name="Kim J.Y."/>
            <person name="Xu Y."/>
            <person name="Heller-Uszynska K."/>
            <person name="Miao H."/>
            <person name="Cheng Z."/>
            <person name="Zhang S."/>
            <person name="Wu J."/>
            <person name="Yang Y."/>
            <person name="Kang H."/>
            <person name="Li M."/>
            <person name="Liang H."/>
            <person name="Ren X."/>
            <person name="Shi Z."/>
            <person name="Wen M."/>
            <person name="Jian M."/>
            <person name="Yang H."/>
            <person name="Zhang G."/>
            <person name="Yang Z."/>
            <person name="Chen R."/>
            <person name="Liu S."/>
            <person name="Li J."/>
            <person name="Ma L."/>
            <person name="Liu H."/>
            <person name="Zhou Y."/>
            <person name="Zhao J."/>
            <person name="Fang X."/>
            <person name="Li G."/>
            <person name="Fang L."/>
            <person name="Li Y."/>
            <person name="Liu D."/>
            <person name="Zheng H."/>
            <person name="Zhang Y."/>
            <person name="Qin N."/>
            <person name="Li Z."/>
            <person name="Yang G."/>
            <person name="Yang S."/>
            <person name="Bolund L."/>
            <person name="Kristiansen K."/>
            <person name="Zheng H."/>
            <person name="Li S."/>
            <person name="Zhang X."/>
            <person name="Yang H."/>
            <person name="Wang J."/>
            <person name="Sun R."/>
            <person name="Zhang B."/>
            <person name="Jiang S."/>
            <person name="Wang J."/>
            <person name="Du Y."/>
            <person name="Li S."/>
        </authorList>
    </citation>
    <scope>NUCLEOTIDE SEQUENCE [LARGE SCALE GENOMIC DNA]</scope>
    <source>
        <strain evidence="5">cv. 9930</strain>
    </source>
</reference>
<keyword evidence="5" id="KW-1185">Reference proteome</keyword>
<reference evidence="4 5" key="4">
    <citation type="journal article" date="2011" name="BMC Genomics">
        <title>RNA-Seq improves annotation of protein-coding genes in the cucumber genome.</title>
        <authorList>
            <person name="Li Z."/>
            <person name="Zhang Z."/>
            <person name="Yan P."/>
            <person name="Huang S."/>
            <person name="Fei Z."/>
            <person name="Lin K."/>
        </authorList>
    </citation>
    <scope>NUCLEOTIDE SEQUENCE [LARGE SCALE GENOMIC DNA]</scope>
    <source>
        <strain evidence="5">cv. 9930</strain>
    </source>
</reference>
<dbReference type="EMBL" id="CM002926">
    <property type="protein sequence ID" value="KGN51192.1"/>
    <property type="molecule type" value="Genomic_DNA"/>
</dbReference>
<protein>
    <recommendedName>
        <fullName evidence="3">Cystatin domain-containing protein</fullName>
    </recommendedName>
</protein>
<keyword evidence="1" id="KW-0646">Protease inhibitor</keyword>
<accession>A0A0A0KRZ8</accession>
<evidence type="ECO:0000259" key="3">
    <source>
        <dbReference type="Pfam" id="PF16845"/>
    </source>
</evidence>
<dbReference type="Proteomes" id="UP000029981">
    <property type="component" value="Chromosome 5"/>
</dbReference>
<dbReference type="Pfam" id="PF16845">
    <property type="entry name" value="SQAPI"/>
    <property type="match status" value="1"/>
</dbReference>
<reference evidence="4 5" key="3">
    <citation type="journal article" date="2010" name="BMC Genomics">
        <title>Transcriptome sequencing and comparative analysis of cucumber flowers with different sex types.</title>
        <authorList>
            <person name="Guo S."/>
            <person name="Zheng Y."/>
            <person name="Joung J.G."/>
            <person name="Liu S."/>
            <person name="Zhang Z."/>
            <person name="Crasta O.R."/>
            <person name="Sobral B.W."/>
            <person name="Xu Y."/>
            <person name="Huang S."/>
            <person name="Fei Z."/>
        </authorList>
    </citation>
    <scope>NUCLEOTIDE SEQUENCE [LARGE SCALE GENOMIC DNA]</scope>
    <source>
        <strain evidence="5">cv. 9930</strain>
    </source>
</reference>
<dbReference type="AlphaFoldDB" id="A0A0A0KRZ8"/>
<evidence type="ECO:0000313" key="4">
    <source>
        <dbReference type="EMBL" id="KGN51192.1"/>
    </source>
</evidence>
<gene>
    <name evidence="4" type="ORF">Csa_5G487690</name>
</gene>
<reference evidence="4 5" key="2">
    <citation type="journal article" date="2009" name="PLoS ONE">
        <title>An integrated genetic and cytogenetic map of the cucumber genome.</title>
        <authorList>
            <person name="Ren Y."/>
            <person name="Zhang Z."/>
            <person name="Liu J."/>
            <person name="Staub J.E."/>
            <person name="Han Y."/>
            <person name="Cheng Z."/>
            <person name="Li X."/>
            <person name="Lu J."/>
            <person name="Miao H."/>
            <person name="Kang H."/>
            <person name="Xie B."/>
            <person name="Gu X."/>
            <person name="Wang X."/>
            <person name="Du Y."/>
            <person name="Jin W."/>
            <person name="Huang S."/>
        </authorList>
    </citation>
    <scope>NUCLEOTIDE SEQUENCE [LARGE SCALE GENOMIC DNA]</scope>
    <source>
        <strain evidence="5">cv. 9930</strain>
    </source>
</reference>
<feature type="domain" description="Cystatin" evidence="3">
    <location>
        <begin position="17"/>
        <end position="96"/>
    </location>
</feature>
<dbReference type="Gene3D" id="3.10.450.10">
    <property type="match status" value="1"/>
</dbReference>
<evidence type="ECO:0000256" key="2">
    <source>
        <dbReference type="ARBA" id="ARBA00022704"/>
    </source>
</evidence>